<dbReference type="SUPFAM" id="SSF81383">
    <property type="entry name" value="F-box domain"/>
    <property type="match status" value="1"/>
</dbReference>
<dbReference type="Gramene" id="TKW29254">
    <property type="protein sequence ID" value="TKW29254"/>
    <property type="gene ID" value="SEVIR_3G384000v2"/>
</dbReference>
<sequence length="378" mass="41773">MDMNDDILGLVLERVSSHVALIRAAAVCRRWRRAIADAAFLRRYRSLHAPTAAGYYHNCYPPIRFHRGSGGPAFVPSSPRMVDARRFSLDFLPGGAWSWDIKDSRGSLLLMDSPLATSVPFGFRDQLVCEPLTRRYKRILPPTGLGLDNRCSFVASYLLDGEASEADGLISMSNFRVLCTFSRGVVTQAAMFAVNSTWSKKSIDHIAPSSVLSRLFGRGGDSWYFYGGDNTLISLDGSTGEFSSSVLPAIEDWDVLILGSRCFVTDGRDGKPRIFTVVKNTMKVFARLNGGEWTLDKRVLLSEATRRLKAYQPSSFSRSPSILTSGAGLVVLSPQYGGIWPFSIDLDTMDSAPVTRDMGKMVYRCELPWPPALHTCLS</sequence>
<dbReference type="Gramene" id="TKW29248">
    <property type="protein sequence ID" value="TKW29248"/>
    <property type="gene ID" value="SEVIR_3G384000v2"/>
</dbReference>
<dbReference type="SMART" id="SM00256">
    <property type="entry name" value="FBOX"/>
    <property type="match status" value="1"/>
</dbReference>
<dbReference type="EMBL" id="CM016554">
    <property type="protein sequence ID" value="TKW29252.1"/>
    <property type="molecule type" value="Genomic_DNA"/>
</dbReference>
<dbReference type="EMBL" id="CM016554">
    <property type="protein sequence ID" value="TKW29254.1"/>
    <property type="molecule type" value="Genomic_DNA"/>
</dbReference>
<accession>A0A4U6VI92</accession>
<evidence type="ECO:0000313" key="2">
    <source>
        <dbReference type="EMBL" id="TKW29248.1"/>
    </source>
</evidence>
<dbReference type="Proteomes" id="UP000298652">
    <property type="component" value="Chromosome 3"/>
</dbReference>
<protein>
    <recommendedName>
        <fullName evidence="1">F-box domain-containing protein</fullName>
    </recommendedName>
</protein>
<organism evidence="2 3">
    <name type="scientific">Setaria viridis</name>
    <name type="common">Green bristlegrass</name>
    <name type="synonym">Setaria italica subsp. viridis</name>
    <dbReference type="NCBI Taxonomy" id="4556"/>
    <lineage>
        <taxon>Eukaryota</taxon>
        <taxon>Viridiplantae</taxon>
        <taxon>Streptophyta</taxon>
        <taxon>Embryophyta</taxon>
        <taxon>Tracheophyta</taxon>
        <taxon>Spermatophyta</taxon>
        <taxon>Magnoliopsida</taxon>
        <taxon>Liliopsida</taxon>
        <taxon>Poales</taxon>
        <taxon>Poaceae</taxon>
        <taxon>PACMAD clade</taxon>
        <taxon>Panicoideae</taxon>
        <taxon>Panicodae</taxon>
        <taxon>Paniceae</taxon>
        <taxon>Cenchrinae</taxon>
        <taxon>Setaria</taxon>
    </lineage>
</organism>
<dbReference type="EMBL" id="CM016554">
    <property type="protein sequence ID" value="TKW29253.1"/>
    <property type="molecule type" value="Genomic_DNA"/>
</dbReference>
<dbReference type="Gramene" id="TKW29247">
    <property type="protein sequence ID" value="TKW29247"/>
    <property type="gene ID" value="SEVIR_3G384000v2"/>
</dbReference>
<dbReference type="Gramene" id="TKW29252">
    <property type="protein sequence ID" value="TKW29252"/>
    <property type="gene ID" value="SEVIR_3G384000v2"/>
</dbReference>
<proteinExistence type="predicted"/>
<dbReference type="InterPro" id="IPR001810">
    <property type="entry name" value="F-box_dom"/>
</dbReference>
<dbReference type="EMBL" id="CM016554">
    <property type="protein sequence ID" value="TKW29247.1"/>
    <property type="molecule type" value="Genomic_DNA"/>
</dbReference>
<dbReference type="InterPro" id="IPR036047">
    <property type="entry name" value="F-box-like_dom_sf"/>
</dbReference>
<dbReference type="PANTHER" id="PTHR33207">
    <property type="entry name" value="F-BOX DOMAIN CONTAINING PROTEIN-RELATED"/>
    <property type="match status" value="1"/>
</dbReference>
<dbReference type="Pfam" id="PF00646">
    <property type="entry name" value="F-box"/>
    <property type="match status" value="1"/>
</dbReference>
<dbReference type="Gramene" id="TKW29253">
    <property type="protein sequence ID" value="TKW29253"/>
    <property type="gene ID" value="SEVIR_3G384000v2"/>
</dbReference>
<name>A0A4U6VI92_SETVI</name>
<reference evidence="2 3" key="1">
    <citation type="submission" date="2019-03" db="EMBL/GenBank/DDBJ databases">
        <title>WGS assembly of Setaria viridis.</title>
        <authorList>
            <person name="Huang P."/>
            <person name="Jenkins J."/>
            <person name="Grimwood J."/>
            <person name="Barry K."/>
            <person name="Healey A."/>
            <person name="Mamidi S."/>
            <person name="Sreedasyam A."/>
            <person name="Shu S."/>
            <person name="Feldman M."/>
            <person name="Wu J."/>
            <person name="Yu Y."/>
            <person name="Chen C."/>
            <person name="Johnson J."/>
            <person name="Rokhsar D."/>
            <person name="Baxter I."/>
            <person name="Schmutz J."/>
            <person name="Brutnell T."/>
            <person name="Kellogg E."/>
        </authorList>
    </citation>
    <scope>NUCLEOTIDE SEQUENCE [LARGE SCALE GENOMIC DNA]</scope>
    <source>
        <strain evidence="3">cv. A10</strain>
    </source>
</reference>
<dbReference type="Gene3D" id="1.20.1280.50">
    <property type="match status" value="1"/>
</dbReference>
<dbReference type="EMBL" id="CM016554">
    <property type="protein sequence ID" value="TKW29248.1"/>
    <property type="molecule type" value="Genomic_DNA"/>
</dbReference>
<evidence type="ECO:0000313" key="3">
    <source>
        <dbReference type="Proteomes" id="UP000298652"/>
    </source>
</evidence>
<gene>
    <name evidence="2" type="ORF">SEVIR_3G384000v2</name>
</gene>
<dbReference type="AlphaFoldDB" id="A0A4U6VI92"/>
<evidence type="ECO:0000259" key="1">
    <source>
        <dbReference type="SMART" id="SM00256"/>
    </source>
</evidence>
<feature type="domain" description="F-box" evidence="1">
    <location>
        <begin position="3"/>
        <end position="44"/>
    </location>
</feature>
<keyword evidence="3" id="KW-1185">Reference proteome</keyword>